<feature type="chain" id="PRO_5040208528" evidence="1">
    <location>
        <begin position="21"/>
        <end position="79"/>
    </location>
</feature>
<dbReference type="RefSeq" id="XP_043005468.1">
    <property type="nucleotide sequence ID" value="XM_043158096.1"/>
</dbReference>
<keyword evidence="1" id="KW-0732">Signal</keyword>
<proteinExistence type="predicted"/>
<sequence length="79" mass="8266">MQSKLILALLTASLSSAILAEPNVAELCSRLVTNCNTGCESDTLTAGCATQACNDYCQCKYCSGGTEVACDATCKPQFF</sequence>
<dbReference type="Proteomes" id="UP001049176">
    <property type="component" value="Chromosome 8"/>
</dbReference>
<comment type="caution">
    <text evidence="2">The sequence shown here is derived from an EMBL/GenBank/DDBJ whole genome shotgun (WGS) entry which is preliminary data.</text>
</comment>
<reference evidence="2" key="1">
    <citation type="journal article" date="2021" name="Genome Biol. Evol.">
        <title>The assembled and annotated genome of the fairy-ring fungus Marasmius oreades.</title>
        <authorList>
            <person name="Hiltunen M."/>
            <person name="Ament-Velasquez S.L."/>
            <person name="Johannesson H."/>
        </authorList>
    </citation>
    <scope>NUCLEOTIDE SEQUENCE</scope>
    <source>
        <strain evidence="2">03SP1</strain>
    </source>
</reference>
<evidence type="ECO:0000313" key="2">
    <source>
        <dbReference type="EMBL" id="KAG7088997.1"/>
    </source>
</evidence>
<evidence type="ECO:0000313" key="3">
    <source>
        <dbReference type="Proteomes" id="UP001049176"/>
    </source>
</evidence>
<evidence type="ECO:0000256" key="1">
    <source>
        <dbReference type="SAM" id="SignalP"/>
    </source>
</evidence>
<name>A0A9P7UNT1_9AGAR</name>
<protein>
    <submittedName>
        <fullName evidence="2">Uncharacterized protein</fullName>
    </submittedName>
</protein>
<organism evidence="2 3">
    <name type="scientific">Marasmius oreades</name>
    <name type="common">fairy-ring Marasmius</name>
    <dbReference type="NCBI Taxonomy" id="181124"/>
    <lineage>
        <taxon>Eukaryota</taxon>
        <taxon>Fungi</taxon>
        <taxon>Dikarya</taxon>
        <taxon>Basidiomycota</taxon>
        <taxon>Agaricomycotina</taxon>
        <taxon>Agaricomycetes</taxon>
        <taxon>Agaricomycetidae</taxon>
        <taxon>Agaricales</taxon>
        <taxon>Marasmiineae</taxon>
        <taxon>Marasmiaceae</taxon>
        <taxon>Marasmius</taxon>
    </lineage>
</organism>
<keyword evidence="3" id="KW-1185">Reference proteome</keyword>
<dbReference type="AlphaFoldDB" id="A0A9P7UNT1"/>
<feature type="signal peptide" evidence="1">
    <location>
        <begin position="1"/>
        <end position="20"/>
    </location>
</feature>
<gene>
    <name evidence="2" type="ORF">E1B28_012943</name>
</gene>
<dbReference type="KEGG" id="more:E1B28_012943"/>
<dbReference type="GeneID" id="66082018"/>
<dbReference type="EMBL" id="CM032188">
    <property type="protein sequence ID" value="KAG7088997.1"/>
    <property type="molecule type" value="Genomic_DNA"/>
</dbReference>
<accession>A0A9P7UNT1</accession>